<feature type="non-terminal residue" evidence="1">
    <location>
        <position position="1"/>
    </location>
</feature>
<feature type="non-terminal residue" evidence="1">
    <location>
        <position position="46"/>
    </location>
</feature>
<evidence type="ECO:0000313" key="2">
    <source>
        <dbReference type="Proteomes" id="UP000054359"/>
    </source>
</evidence>
<keyword evidence="2" id="KW-1185">Reference proteome</keyword>
<dbReference type="Proteomes" id="UP000054359">
    <property type="component" value="Unassembled WGS sequence"/>
</dbReference>
<accession>A0A087T7N7</accession>
<dbReference type="EMBL" id="KK113836">
    <property type="protein sequence ID" value="KFM61126.1"/>
    <property type="molecule type" value="Genomic_DNA"/>
</dbReference>
<name>A0A087T7N7_STEMI</name>
<evidence type="ECO:0000313" key="1">
    <source>
        <dbReference type="EMBL" id="KFM61126.1"/>
    </source>
</evidence>
<proteinExistence type="predicted"/>
<sequence>GILLRLHCSCCAKQVFSLFSYIERYLTEHLKLQKKNTVDTALELPG</sequence>
<gene>
    <name evidence="1" type="ORF">X975_00676</name>
</gene>
<protein>
    <submittedName>
        <fullName evidence="1">Uncharacterized protein</fullName>
    </submittedName>
</protein>
<reference evidence="1 2" key="1">
    <citation type="submission" date="2013-11" db="EMBL/GenBank/DDBJ databases">
        <title>Genome sequencing of Stegodyphus mimosarum.</title>
        <authorList>
            <person name="Bechsgaard J."/>
        </authorList>
    </citation>
    <scope>NUCLEOTIDE SEQUENCE [LARGE SCALE GENOMIC DNA]</scope>
</reference>
<dbReference type="AlphaFoldDB" id="A0A087T7N7"/>
<organism evidence="1 2">
    <name type="scientific">Stegodyphus mimosarum</name>
    <name type="common">African social velvet spider</name>
    <dbReference type="NCBI Taxonomy" id="407821"/>
    <lineage>
        <taxon>Eukaryota</taxon>
        <taxon>Metazoa</taxon>
        <taxon>Ecdysozoa</taxon>
        <taxon>Arthropoda</taxon>
        <taxon>Chelicerata</taxon>
        <taxon>Arachnida</taxon>
        <taxon>Araneae</taxon>
        <taxon>Araneomorphae</taxon>
        <taxon>Entelegynae</taxon>
        <taxon>Eresoidea</taxon>
        <taxon>Eresidae</taxon>
        <taxon>Stegodyphus</taxon>
    </lineage>
</organism>